<accession>V5H8Q8</accession>
<dbReference type="AlphaFoldDB" id="V5H8Q8"/>
<keyword evidence="1" id="KW-0147">Chitin-binding</keyword>
<proteinExistence type="evidence at transcript level"/>
<dbReference type="GO" id="GO:0005576">
    <property type="term" value="C:extracellular region"/>
    <property type="evidence" value="ECO:0007669"/>
    <property type="project" value="InterPro"/>
</dbReference>
<keyword evidence="5" id="KW-0325">Glycoprotein</keyword>
<dbReference type="SUPFAM" id="SSF57625">
    <property type="entry name" value="Invertebrate chitin-binding proteins"/>
    <property type="match status" value="1"/>
</dbReference>
<evidence type="ECO:0000259" key="8">
    <source>
        <dbReference type="PROSITE" id="PS50940"/>
    </source>
</evidence>
<organism evidence="9">
    <name type="scientific">Ixodes ricinus</name>
    <name type="common">Common tick</name>
    <name type="synonym">Acarus ricinus</name>
    <dbReference type="NCBI Taxonomy" id="34613"/>
    <lineage>
        <taxon>Eukaryota</taxon>
        <taxon>Metazoa</taxon>
        <taxon>Ecdysozoa</taxon>
        <taxon>Arthropoda</taxon>
        <taxon>Chelicerata</taxon>
        <taxon>Arachnida</taxon>
        <taxon>Acari</taxon>
        <taxon>Parasitiformes</taxon>
        <taxon>Ixodida</taxon>
        <taxon>Ixodoidea</taxon>
        <taxon>Ixodidae</taxon>
        <taxon>Ixodinae</taxon>
        <taxon>Ixodes</taxon>
    </lineage>
</organism>
<evidence type="ECO:0000256" key="1">
    <source>
        <dbReference type="ARBA" id="ARBA00022669"/>
    </source>
</evidence>
<reference evidence="9" key="1">
    <citation type="journal article" date="2015" name="Sci. Rep.">
        <title>Tissue- and time-dependent transcription in Ixodes ricinus salivary glands and midguts when blood feeding on the vertebrate host.</title>
        <authorList>
            <person name="Kotsyfakis M."/>
            <person name="Schwarz A."/>
            <person name="Erhart J."/>
            <person name="Ribeiro J.M."/>
        </authorList>
    </citation>
    <scope>NUCLEOTIDE SEQUENCE</scope>
    <source>
        <tissue evidence="9">Salivary gland and midgut</tissue>
    </source>
</reference>
<evidence type="ECO:0000256" key="3">
    <source>
        <dbReference type="ARBA" id="ARBA00022737"/>
    </source>
</evidence>
<dbReference type="InterPro" id="IPR036508">
    <property type="entry name" value="Chitin-bd_dom_sf"/>
</dbReference>
<feature type="compositionally biased region" description="Gly residues" evidence="6">
    <location>
        <begin position="29"/>
        <end position="41"/>
    </location>
</feature>
<feature type="region of interest" description="Disordered" evidence="6">
    <location>
        <begin position="29"/>
        <end position="73"/>
    </location>
</feature>
<dbReference type="GO" id="GO:0008061">
    <property type="term" value="F:chitin binding"/>
    <property type="evidence" value="ECO:0007669"/>
    <property type="project" value="UniProtKB-KW"/>
</dbReference>
<dbReference type="PANTHER" id="PTHR23301">
    <property type="entry name" value="CHITIN BINDING PERITROPHIN-A"/>
    <property type="match status" value="1"/>
</dbReference>
<feature type="compositionally biased region" description="Low complexity" evidence="6">
    <location>
        <begin position="42"/>
        <end position="59"/>
    </location>
</feature>
<sequence length="129" mass="12769">LLVACMMAMLPAVMAFAFGGAPGGWGSFLGGPKGGTPGGAKDGAAPADAAGGAPADSGGLPTEPSCPESDGFEPLYIADPDDCTKYKVCSGGFGMKLDCPTGLHFNKVTGKCDFPLHAQCEEGTTASPP</sequence>
<dbReference type="Gene3D" id="2.170.140.10">
    <property type="entry name" value="Chitin binding domain"/>
    <property type="match status" value="1"/>
</dbReference>
<dbReference type="PANTHER" id="PTHR23301:SF0">
    <property type="entry name" value="CHITIN-BINDING TYPE-2 DOMAIN-CONTAINING PROTEIN-RELATED"/>
    <property type="match status" value="1"/>
</dbReference>
<evidence type="ECO:0000256" key="6">
    <source>
        <dbReference type="SAM" id="MobiDB-lite"/>
    </source>
</evidence>
<feature type="signal peptide" evidence="7">
    <location>
        <begin position="1"/>
        <end position="15"/>
    </location>
</feature>
<keyword evidence="2 7" id="KW-0732">Signal</keyword>
<dbReference type="Pfam" id="PF01607">
    <property type="entry name" value="CBM_14"/>
    <property type="match status" value="1"/>
</dbReference>
<dbReference type="SMART" id="SM00494">
    <property type="entry name" value="ChtBD2"/>
    <property type="match status" value="1"/>
</dbReference>
<evidence type="ECO:0000256" key="5">
    <source>
        <dbReference type="ARBA" id="ARBA00023180"/>
    </source>
</evidence>
<evidence type="ECO:0000256" key="2">
    <source>
        <dbReference type="ARBA" id="ARBA00022729"/>
    </source>
</evidence>
<protein>
    <submittedName>
        <fullName evidence="9">Putative peritrophin</fullName>
    </submittedName>
</protein>
<dbReference type="InterPro" id="IPR051940">
    <property type="entry name" value="Chitin_bind-dev_reg"/>
</dbReference>
<feature type="chain" id="PRO_5012497634" evidence="7">
    <location>
        <begin position="16"/>
        <end position="129"/>
    </location>
</feature>
<evidence type="ECO:0000313" key="9">
    <source>
        <dbReference type="EMBL" id="JAB73494.1"/>
    </source>
</evidence>
<evidence type="ECO:0000256" key="7">
    <source>
        <dbReference type="SAM" id="SignalP"/>
    </source>
</evidence>
<name>V5H8Q8_IXORI</name>
<dbReference type="PROSITE" id="PS50940">
    <property type="entry name" value="CHIT_BIND_II"/>
    <property type="match status" value="1"/>
</dbReference>
<keyword evidence="4" id="KW-1015">Disulfide bond</keyword>
<keyword evidence="3" id="KW-0677">Repeat</keyword>
<feature type="non-terminal residue" evidence="9">
    <location>
        <position position="1"/>
    </location>
</feature>
<evidence type="ECO:0000256" key="4">
    <source>
        <dbReference type="ARBA" id="ARBA00023157"/>
    </source>
</evidence>
<dbReference type="InterPro" id="IPR002557">
    <property type="entry name" value="Chitin-bd_dom"/>
</dbReference>
<dbReference type="EMBL" id="GANP01010974">
    <property type="protein sequence ID" value="JAB73494.1"/>
    <property type="molecule type" value="mRNA"/>
</dbReference>
<feature type="domain" description="Chitin-binding type-2" evidence="8">
    <location>
        <begin position="63"/>
        <end position="122"/>
    </location>
</feature>